<evidence type="ECO:0000256" key="1">
    <source>
        <dbReference type="ARBA" id="ARBA00004719"/>
    </source>
</evidence>
<dbReference type="InterPro" id="IPR039538">
    <property type="entry name" value="BetI_C"/>
</dbReference>
<dbReference type="HAMAP" id="MF_00768">
    <property type="entry name" value="HTH_type_BetI"/>
    <property type="match status" value="1"/>
</dbReference>
<keyword evidence="9" id="KW-1185">Reference proteome</keyword>
<dbReference type="GO" id="GO:0045892">
    <property type="term" value="P:negative regulation of DNA-templated transcription"/>
    <property type="evidence" value="ECO:0007669"/>
    <property type="project" value="UniProtKB-UniRule"/>
</dbReference>
<name>A0A086XZ60_9RHOB</name>
<accession>A0A086XZ60</accession>
<dbReference type="OrthoDB" id="7618612at2"/>
<keyword evidence="2 7" id="KW-0678">Repressor</keyword>
<evidence type="ECO:0000313" key="9">
    <source>
        <dbReference type="Proteomes" id="UP000028826"/>
    </source>
</evidence>
<evidence type="ECO:0000256" key="5">
    <source>
        <dbReference type="ARBA" id="ARBA00023163"/>
    </source>
</evidence>
<organism evidence="8 9">
    <name type="scientific">Haematobacter massiliensis</name>
    <dbReference type="NCBI Taxonomy" id="195105"/>
    <lineage>
        <taxon>Bacteria</taxon>
        <taxon>Pseudomonadati</taxon>
        <taxon>Pseudomonadota</taxon>
        <taxon>Alphaproteobacteria</taxon>
        <taxon>Rhodobacterales</taxon>
        <taxon>Paracoccaceae</taxon>
        <taxon>Haematobacter</taxon>
    </lineage>
</organism>
<comment type="function">
    <text evidence="7">Repressor involved in choline regulation of the bet genes.</text>
</comment>
<evidence type="ECO:0000256" key="3">
    <source>
        <dbReference type="ARBA" id="ARBA00023015"/>
    </source>
</evidence>
<dbReference type="SUPFAM" id="SSF48498">
    <property type="entry name" value="Tetracyclin repressor-like, C-terminal domain"/>
    <property type="match status" value="1"/>
</dbReference>
<keyword evidence="4 7" id="KW-0238">DNA-binding</keyword>
<proteinExistence type="inferred from homology"/>
<gene>
    <name evidence="7" type="primary">betI</name>
    <name evidence="8" type="ORF">CN97_00965</name>
</gene>
<dbReference type="Pfam" id="PF00440">
    <property type="entry name" value="TetR_N"/>
    <property type="match status" value="1"/>
</dbReference>
<feature type="DNA-binding region" description="H-T-H motif" evidence="7">
    <location>
        <begin position="31"/>
        <end position="50"/>
    </location>
</feature>
<dbReference type="PANTHER" id="PTHR30055">
    <property type="entry name" value="HTH-TYPE TRANSCRIPTIONAL REGULATOR RUTR"/>
    <property type="match status" value="1"/>
</dbReference>
<dbReference type="SUPFAM" id="SSF46689">
    <property type="entry name" value="Homeodomain-like"/>
    <property type="match status" value="1"/>
</dbReference>
<dbReference type="Gene3D" id="1.10.357.10">
    <property type="entry name" value="Tetracycline Repressor, domain 2"/>
    <property type="match status" value="1"/>
</dbReference>
<dbReference type="RefSeq" id="WP_051911289.1">
    <property type="nucleotide sequence ID" value="NZ_CAMIFG010000012.1"/>
</dbReference>
<dbReference type="InterPro" id="IPR050109">
    <property type="entry name" value="HTH-type_TetR-like_transc_reg"/>
</dbReference>
<dbReference type="PROSITE" id="PS50977">
    <property type="entry name" value="HTH_TETR_2"/>
    <property type="match status" value="1"/>
</dbReference>
<evidence type="ECO:0000256" key="2">
    <source>
        <dbReference type="ARBA" id="ARBA00022491"/>
    </source>
</evidence>
<dbReference type="InterPro" id="IPR036271">
    <property type="entry name" value="Tet_transcr_reg_TetR-rel_C_sf"/>
</dbReference>
<dbReference type="STRING" id="195105.CN97_00965"/>
<keyword evidence="5 7" id="KW-0804">Transcription</keyword>
<evidence type="ECO:0000256" key="6">
    <source>
        <dbReference type="ARBA" id="ARBA00024936"/>
    </source>
</evidence>
<dbReference type="NCBIfam" id="TIGR03384">
    <property type="entry name" value="betaine_BetI"/>
    <property type="match status" value="1"/>
</dbReference>
<reference evidence="8 9" key="1">
    <citation type="submission" date="2014-03" db="EMBL/GenBank/DDBJ databases">
        <title>Genome of Haematobacter massiliensis CCUG 47968.</title>
        <authorList>
            <person name="Wang D."/>
            <person name="Wang G."/>
        </authorList>
    </citation>
    <scope>NUCLEOTIDE SEQUENCE [LARGE SCALE GENOMIC DNA]</scope>
    <source>
        <strain evidence="8 9">CCUG 47968</strain>
    </source>
</reference>
<keyword evidence="3 7" id="KW-0805">Transcription regulation</keyword>
<dbReference type="Proteomes" id="UP000028826">
    <property type="component" value="Unassembled WGS sequence"/>
</dbReference>
<dbReference type="InterPro" id="IPR009057">
    <property type="entry name" value="Homeodomain-like_sf"/>
</dbReference>
<dbReference type="NCBIfam" id="NF001978">
    <property type="entry name" value="PRK00767.1"/>
    <property type="match status" value="1"/>
</dbReference>
<dbReference type="EMBL" id="JGYG01000011">
    <property type="protein sequence ID" value="KFI27310.1"/>
    <property type="molecule type" value="Genomic_DNA"/>
</dbReference>
<dbReference type="eggNOG" id="COG1309">
    <property type="taxonomic scope" value="Bacteria"/>
</dbReference>
<dbReference type="UniPathway" id="UPA00529"/>
<dbReference type="InterPro" id="IPR001647">
    <property type="entry name" value="HTH_TetR"/>
</dbReference>
<dbReference type="GO" id="GO:0003700">
    <property type="term" value="F:DNA-binding transcription factor activity"/>
    <property type="evidence" value="ECO:0007669"/>
    <property type="project" value="UniProtKB-UniRule"/>
</dbReference>
<evidence type="ECO:0000256" key="4">
    <source>
        <dbReference type="ARBA" id="ARBA00023125"/>
    </source>
</evidence>
<sequence>MAKRGMEPIRRAALVKATIAEIGGVGGLDATVAQIARRAGVSSALALHYFGSKERIFLAAMRFVLTSYGEEVRAALAKADAPRERLDAIVSAGFSPANFQRETVNAWLNFYVLAQNSTEARRLLNIYRRRLHSNLLRELRPLVGERAEEAAYAIGAMVDGVYLREALGEGTPDGLEATRAVMGHLEKEIAG</sequence>
<comment type="function">
    <text evidence="6">Repressor involved in the biosynthesis of the osmoprotectant glycine betaine. It represses transcription of the choline transporter BetT and the genes of BetAB involved in the synthesis of glycine betaine.</text>
</comment>
<evidence type="ECO:0000256" key="7">
    <source>
        <dbReference type="HAMAP-Rule" id="MF_00768"/>
    </source>
</evidence>
<evidence type="ECO:0000313" key="8">
    <source>
        <dbReference type="EMBL" id="KFI27310.1"/>
    </source>
</evidence>
<dbReference type="GO" id="GO:0000976">
    <property type="term" value="F:transcription cis-regulatory region binding"/>
    <property type="evidence" value="ECO:0007669"/>
    <property type="project" value="TreeGrafter"/>
</dbReference>
<comment type="caution">
    <text evidence="8">The sequence shown here is derived from an EMBL/GenBank/DDBJ whole genome shotgun (WGS) entry which is preliminary data.</text>
</comment>
<dbReference type="Pfam" id="PF13977">
    <property type="entry name" value="TetR_C_6"/>
    <property type="match status" value="1"/>
</dbReference>
<dbReference type="AlphaFoldDB" id="A0A086XZ60"/>
<comment type="pathway">
    <text evidence="1 7">Amine and polyamine biosynthesis; betaine biosynthesis via choline pathway [regulation].</text>
</comment>
<dbReference type="InterPro" id="IPR017757">
    <property type="entry name" value="Tscrpt_rep_BetI"/>
</dbReference>
<dbReference type="GO" id="GO:0019285">
    <property type="term" value="P:glycine betaine biosynthetic process from choline"/>
    <property type="evidence" value="ECO:0007669"/>
    <property type="project" value="UniProtKB-UniRule"/>
</dbReference>
<protein>
    <recommendedName>
        <fullName evidence="7">HTH-type transcriptional regulator BetI</fullName>
    </recommendedName>
</protein>
<dbReference type="PANTHER" id="PTHR30055:SF234">
    <property type="entry name" value="HTH-TYPE TRANSCRIPTIONAL REGULATOR BETI"/>
    <property type="match status" value="1"/>
</dbReference>